<name>A0A4R8V9I6_9MICO</name>
<evidence type="ECO:0000256" key="1">
    <source>
        <dbReference type="SAM" id="SignalP"/>
    </source>
</evidence>
<comment type="caution">
    <text evidence="2">The sequence shown here is derived from an EMBL/GenBank/DDBJ whole genome shotgun (WGS) entry which is preliminary data.</text>
</comment>
<dbReference type="PANTHER" id="PTHR43649:SF12">
    <property type="entry name" value="DIACETYLCHITOBIOSE BINDING PROTEIN DASA"/>
    <property type="match status" value="1"/>
</dbReference>
<feature type="chain" id="PRO_5039362641" evidence="1">
    <location>
        <begin position="34"/>
        <end position="441"/>
    </location>
</feature>
<accession>A0A4R8V9I6</accession>
<feature type="signal peptide" evidence="1">
    <location>
        <begin position="1"/>
        <end position="33"/>
    </location>
</feature>
<dbReference type="SUPFAM" id="SSF53850">
    <property type="entry name" value="Periplasmic binding protein-like II"/>
    <property type="match status" value="1"/>
</dbReference>
<dbReference type="EMBL" id="SOFE01000036">
    <property type="protein sequence ID" value="TFB78622.1"/>
    <property type="molecule type" value="Genomic_DNA"/>
</dbReference>
<evidence type="ECO:0000313" key="2">
    <source>
        <dbReference type="EMBL" id="TFB78622.1"/>
    </source>
</evidence>
<dbReference type="Gene3D" id="3.40.190.10">
    <property type="entry name" value="Periplasmic binding protein-like II"/>
    <property type="match status" value="1"/>
</dbReference>
<organism evidence="2 3">
    <name type="scientific">Cryobacterium levicorallinum</name>
    <dbReference type="NCBI Taxonomy" id="995038"/>
    <lineage>
        <taxon>Bacteria</taxon>
        <taxon>Bacillati</taxon>
        <taxon>Actinomycetota</taxon>
        <taxon>Actinomycetes</taxon>
        <taxon>Micrococcales</taxon>
        <taxon>Microbacteriaceae</taxon>
        <taxon>Cryobacterium</taxon>
    </lineage>
</organism>
<dbReference type="Pfam" id="PF13416">
    <property type="entry name" value="SBP_bac_8"/>
    <property type="match status" value="1"/>
</dbReference>
<reference evidence="2 3" key="1">
    <citation type="submission" date="2019-03" db="EMBL/GenBank/DDBJ databases">
        <title>Genomics of glacier-inhabiting Cryobacterium strains.</title>
        <authorList>
            <person name="Liu Q."/>
            <person name="Xin Y.-H."/>
        </authorList>
    </citation>
    <scope>NUCLEOTIDE SEQUENCE [LARGE SCALE GENOMIC DNA]</scope>
    <source>
        <strain evidence="2 3">Hh34</strain>
    </source>
</reference>
<dbReference type="Proteomes" id="UP000297963">
    <property type="component" value="Unassembled WGS sequence"/>
</dbReference>
<sequence>MLCPFNQEGCYRMKRTKILAIAAIASLTLSGCAAQEGAGDGDVAESTNVTVAAQAWMIDKFNMSAMVDTFEADNPGKTVTLVEYADNQALSNFALQWSQGESSQDIVVTDGASVGVQFLARDLIVDFNTTDFFSGSTAKDRFIGETLAFTSLGDVQFSIPIGLETYNINANKTFFAEAGLLNADGTIPNPTDWNDVYDMAAALTVREGGAVTRPGMTIQWGPNAVSTMIAVQQAVSGTLYKSDGETLTFDTPEMREVFEIWKKGADEGVFSIDTFANKDAGRSNFNAGNLPMLLQSVSHVAEATPTIGLENGAVVAMPGSLENGSYGFTAGILVPTASTNQALALQFIKDAMMSDLQVGVGDQWGKLPVLTEHFDALDAPWRDTVYDLVKISVAAPMYRDLARIQVDGKQMLQEYLTGAMDLNTFVDGLEAMIDGADKNPL</sequence>
<evidence type="ECO:0000313" key="3">
    <source>
        <dbReference type="Proteomes" id="UP000297963"/>
    </source>
</evidence>
<proteinExistence type="predicted"/>
<dbReference type="InterPro" id="IPR050490">
    <property type="entry name" value="Bact_solute-bd_prot1"/>
</dbReference>
<gene>
    <name evidence="2" type="ORF">E3O11_17250</name>
</gene>
<dbReference type="InterPro" id="IPR006059">
    <property type="entry name" value="SBP"/>
</dbReference>
<protein>
    <submittedName>
        <fullName evidence="2">Carbohydrate ABC transporter substrate-binding protein</fullName>
    </submittedName>
</protein>
<dbReference type="PANTHER" id="PTHR43649">
    <property type="entry name" value="ARABINOSE-BINDING PROTEIN-RELATED"/>
    <property type="match status" value="1"/>
</dbReference>
<keyword evidence="1" id="KW-0732">Signal</keyword>
<dbReference type="AlphaFoldDB" id="A0A4R8V9I6"/>